<name>A0A7G9SD48_9SPHN</name>
<dbReference type="EMBL" id="CP060717">
    <property type="protein sequence ID" value="QNN65773.1"/>
    <property type="molecule type" value="Genomic_DNA"/>
</dbReference>
<dbReference type="GO" id="GO:0008168">
    <property type="term" value="F:methyltransferase activity"/>
    <property type="evidence" value="ECO:0007669"/>
    <property type="project" value="UniProtKB-KW"/>
</dbReference>
<accession>A0A7G9SD48</accession>
<evidence type="ECO:0000313" key="2">
    <source>
        <dbReference type="EMBL" id="QNN65773.1"/>
    </source>
</evidence>
<dbReference type="AlphaFoldDB" id="A0A7G9SD48"/>
<dbReference type="PANTHER" id="PTHR34203">
    <property type="entry name" value="METHYLTRANSFERASE, FKBM FAMILY PROTEIN"/>
    <property type="match status" value="1"/>
</dbReference>
<dbReference type="NCBIfam" id="TIGR01444">
    <property type="entry name" value="fkbM_fam"/>
    <property type="match status" value="1"/>
</dbReference>
<dbReference type="Gene3D" id="3.40.50.150">
    <property type="entry name" value="Vaccinia Virus protein VP39"/>
    <property type="match status" value="1"/>
</dbReference>
<dbReference type="PANTHER" id="PTHR34203:SF15">
    <property type="entry name" value="SLL1173 PROTEIN"/>
    <property type="match status" value="1"/>
</dbReference>
<dbReference type="InterPro" id="IPR052514">
    <property type="entry name" value="SAM-dependent_MTase"/>
</dbReference>
<protein>
    <submittedName>
        <fullName evidence="2">FkbM family methyltransferase</fullName>
    </submittedName>
</protein>
<dbReference type="SUPFAM" id="SSF53335">
    <property type="entry name" value="S-adenosyl-L-methionine-dependent methyltransferases"/>
    <property type="match status" value="1"/>
</dbReference>
<proteinExistence type="predicted"/>
<dbReference type="InterPro" id="IPR029063">
    <property type="entry name" value="SAM-dependent_MTases_sf"/>
</dbReference>
<dbReference type="RefSeq" id="WP_187542758.1">
    <property type="nucleotide sequence ID" value="NZ_CP060717.1"/>
</dbReference>
<evidence type="ECO:0000313" key="3">
    <source>
        <dbReference type="Proteomes" id="UP000515955"/>
    </source>
</evidence>
<feature type="domain" description="Methyltransferase FkbM" evidence="1">
    <location>
        <begin position="50"/>
        <end position="183"/>
    </location>
</feature>
<keyword evidence="2" id="KW-0808">Transferase</keyword>
<reference evidence="2 3" key="1">
    <citation type="submission" date="2020-08" db="EMBL/GenBank/DDBJ databases">
        <title>Genome sequence of Sphingomonas rhizophila KACC 19189T.</title>
        <authorList>
            <person name="Hyun D.-W."/>
            <person name="Bae J.-W."/>
        </authorList>
    </citation>
    <scope>NUCLEOTIDE SEQUENCE [LARGE SCALE GENOMIC DNA]</scope>
    <source>
        <strain evidence="2 3">KACC 19189</strain>
    </source>
</reference>
<organism evidence="2 3">
    <name type="scientific">Sphingomonas rhizophila</name>
    <dbReference type="NCBI Taxonomy" id="2071607"/>
    <lineage>
        <taxon>Bacteria</taxon>
        <taxon>Pseudomonadati</taxon>
        <taxon>Pseudomonadota</taxon>
        <taxon>Alphaproteobacteria</taxon>
        <taxon>Sphingomonadales</taxon>
        <taxon>Sphingomonadaceae</taxon>
        <taxon>Sphingomonas</taxon>
    </lineage>
</organism>
<sequence length="227" mass="25503">MMVDWVKKQAARLVYGERLAVVPSTLRANWPQRAFLKRFLSELEIDCVLDVGANGGQYGSELRRIGYRGLVISFEPDPTAFQRLRERAADDRKWEALNVALGREAGRAKFNIMEVSLFNSFRAPSTSETDRFAGANEIKETVEVDVERLSDALPRLRSEHSFRNVFLKMDTQGFDSEVFAGASGVHGNWPECKARSGLSGFTRASVLGRTRSGRIRTQASPWRGSTR</sequence>
<keyword evidence="3" id="KW-1185">Reference proteome</keyword>
<keyword evidence="2" id="KW-0489">Methyltransferase</keyword>
<dbReference type="GO" id="GO:0032259">
    <property type="term" value="P:methylation"/>
    <property type="evidence" value="ECO:0007669"/>
    <property type="project" value="UniProtKB-KW"/>
</dbReference>
<gene>
    <name evidence="2" type="ORF">H9L12_04270</name>
</gene>
<dbReference type="KEGG" id="srhi:H9L12_04270"/>
<evidence type="ECO:0000259" key="1">
    <source>
        <dbReference type="Pfam" id="PF05050"/>
    </source>
</evidence>
<dbReference type="Pfam" id="PF05050">
    <property type="entry name" value="Methyltransf_21"/>
    <property type="match status" value="1"/>
</dbReference>
<dbReference type="Proteomes" id="UP000515955">
    <property type="component" value="Chromosome"/>
</dbReference>
<dbReference type="InterPro" id="IPR006342">
    <property type="entry name" value="FkbM_mtfrase"/>
</dbReference>